<dbReference type="AlphaFoldDB" id="A0A0B7AVR8"/>
<proteinExistence type="predicted"/>
<name>A0A0B7AVR8_9EUPU</name>
<gene>
    <name evidence="1" type="primary">ORF139894</name>
    <name evidence="2" type="synonym">ORF139899</name>
</gene>
<dbReference type="EMBL" id="HACG01037080">
    <property type="protein sequence ID" value="CEK83945.1"/>
    <property type="molecule type" value="Transcribed_RNA"/>
</dbReference>
<evidence type="ECO:0000313" key="2">
    <source>
        <dbReference type="EMBL" id="CEK83946.1"/>
    </source>
</evidence>
<evidence type="ECO:0000313" key="1">
    <source>
        <dbReference type="EMBL" id="CEK83945.1"/>
    </source>
</evidence>
<sequence>AFYCHSYFDSSADLVLKCNCFEFNDELFDQITSLDMTPSYSSCLFLSILEHLISHSFQGSLPLQYHHYIEDGVGITGMHEEENLFIKFVSNFHLSTS</sequence>
<dbReference type="EMBL" id="HACG01037081">
    <property type="protein sequence ID" value="CEK83946.1"/>
    <property type="molecule type" value="Transcribed_RNA"/>
</dbReference>
<feature type="non-terminal residue" evidence="1">
    <location>
        <position position="1"/>
    </location>
</feature>
<accession>A0A0B7AVR8</accession>
<organism evidence="1">
    <name type="scientific">Arion vulgaris</name>
    <dbReference type="NCBI Taxonomy" id="1028688"/>
    <lineage>
        <taxon>Eukaryota</taxon>
        <taxon>Metazoa</taxon>
        <taxon>Spiralia</taxon>
        <taxon>Lophotrochozoa</taxon>
        <taxon>Mollusca</taxon>
        <taxon>Gastropoda</taxon>
        <taxon>Heterobranchia</taxon>
        <taxon>Euthyneura</taxon>
        <taxon>Panpulmonata</taxon>
        <taxon>Eupulmonata</taxon>
        <taxon>Stylommatophora</taxon>
        <taxon>Helicina</taxon>
        <taxon>Arionoidea</taxon>
        <taxon>Arionidae</taxon>
        <taxon>Arion</taxon>
    </lineage>
</organism>
<evidence type="ECO:0008006" key="3">
    <source>
        <dbReference type="Google" id="ProtNLM"/>
    </source>
</evidence>
<protein>
    <recommendedName>
        <fullName evidence="3">Reverse transcriptase domain-containing protein</fullName>
    </recommendedName>
</protein>
<reference evidence="1" key="1">
    <citation type="submission" date="2014-12" db="EMBL/GenBank/DDBJ databases">
        <title>Insight into the proteome of Arion vulgaris.</title>
        <authorList>
            <person name="Aradska J."/>
            <person name="Bulat T."/>
            <person name="Smidak R."/>
            <person name="Sarate P."/>
            <person name="Gangsoo J."/>
            <person name="Sialana F."/>
            <person name="Bilban M."/>
            <person name="Lubec G."/>
        </authorList>
    </citation>
    <scope>NUCLEOTIDE SEQUENCE</scope>
    <source>
        <tissue evidence="1">Skin</tissue>
    </source>
</reference>